<dbReference type="FunFam" id="3.30.450.20:FF:000060">
    <property type="entry name" value="Sensor protein FixL"/>
    <property type="match status" value="1"/>
</dbReference>
<evidence type="ECO:0000256" key="10">
    <source>
        <dbReference type="ARBA" id="ARBA00023004"/>
    </source>
</evidence>
<dbReference type="Pfam" id="PF00512">
    <property type="entry name" value="HisKA"/>
    <property type="match status" value="1"/>
</dbReference>
<gene>
    <name evidence="17" type="ORF">EDD54_2036</name>
</gene>
<dbReference type="PROSITE" id="PS50112">
    <property type="entry name" value="PAS"/>
    <property type="match status" value="1"/>
</dbReference>
<evidence type="ECO:0000313" key="17">
    <source>
        <dbReference type="EMBL" id="TDP85188.1"/>
    </source>
</evidence>
<dbReference type="SMART" id="SM00091">
    <property type="entry name" value="PAS"/>
    <property type="match status" value="1"/>
</dbReference>
<dbReference type="SUPFAM" id="SSF55785">
    <property type="entry name" value="PYP-like sensor domain (PAS domain)"/>
    <property type="match status" value="1"/>
</dbReference>
<keyword evidence="4" id="KW-0597">Phosphoprotein</keyword>
<evidence type="ECO:0000256" key="13">
    <source>
        <dbReference type="ARBA" id="ARBA00070616"/>
    </source>
</evidence>
<dbReference type="GO" id="GO:0000155">
    <property type="term" value="F:phosphorelay sensor kinase activity"/>
    <property type="evidence" value="ECO:0007669"/>
    <property type="project" value="InterPro"/>
</dbReference>
<dbReference type="SMART" id="SM00387">
    <property type="entry name" value="HATPase_c"/>
    <property type="match status" value="1"/>
</dbReference>
<dbReference type="PRINTS" id="PR00344">
    <property type="entry name" value="BCTRLSENSOR"/>
</dbReference>
<evidence type="ECO:0000313" key="18">
    <source>
        <dbReference type="Proteomes" id="UP000294547"/>
    </source>
</evidence>
<evidence type="ECO:0000256" key="3">
    <source>
        <dbReference type="ARBA" id="ARBA00012438"/>
    </source>
</evidence>
<evidence type="ECO:0000256" key="8">
    <source>
        <dbReference type="ARBA" id="ARBA00022777"/>
    </source>
</evidence>
<evidence type="ECO:0000256" key="9">
    <source>
        <dbReference type="ARBA" id="ARBA00022840"/>
    </source>
</evidence>
<keyword evidence="8 17" id="KW-0418">Kinase</keyword>
<dbReference type="SUPFAM" id="SSF55874">
    <property type="entry name" value="ATPase domain of HSP90 chaperone/DNA topoisomerase II/histidine kinase"/>
    <property type="match status" value="1"/>
</dbReference>
<dbReference type="Gene3D" id="3.30.565.10">
    <property type="entry name" value="Histidine kinase-like ATPase, C-terminal domain"/>
    <property type="match status" value="1"/>
</dbReference>
<dbReference type="GO" id="GO:0005524">
    <property type="term" value="F:ATP binding"/>
    <property type="evidence" value="ECO:0007669"/>
    <property type="project" value="UniProtKB-KW"/>
</dbReference>
<dbReference type="GO" id="GO:0006355">
    <property type="term" value="P:regulation of DNA-templated transcription"/>
    <property type="evidence" value="ECO:0007669"/>
    <property type="project" value="InterPro"/>
</dbReference>
<comment type="caution">
    <text evidence="17">The sequence shown here is derived from an EMBL/GenBank/DDBJ whole genome shotgun (WGS) entry which is preliminary data.</text>
</comment>
<dbReference type="SUPFAM" id="SSF47384">
    <property type="entry name" value="Homodimeric domain of signal transducing histidine kinase"/>
    <property type="match status" value="1"/>
</dbReference>
<evidence type="ECO:0000259" key="16">
    <source>
        <dbReference type="PROSITE" id="PS50113"/>
    </source>
</evidence>
<evidence type="ECO:0000256" key="5">
    <source>
        <dbReference type="ARBA" id="ARBA00022617"/>
    </source>
</evidence>
<dbReference type="Pfam" id="PF00989">
    <property type="entry name" value="PAS"/>
    <property type="match status" value="1"/>
</dbReference>
<dbReference type="InterPro" id="IPR005467">
    <property type="entry name" value="His_kinase_dom"/>
</dbReference>
<dbReference type="Proteomes" id="UP000294547">
    <property type="component" value="Unassembled WGS sequence"/>
</dbReference>
<dbReference type="InterPro" id="IPR004358">
    <property type="entry name" value="Sig_transdc_His_kin-like_C"/>
</dbReference>
<keyword evidence="10" id="KW-0408">Iron</keyword>
<keyword evidence="7" id="KW-0547">Nucleotide-binding</keyword>
<keyword evidence="11" id="KW-0902">Two-component regulatory system</keyword>
<evidence type="ECO:0000256" key="6">
    <source>
        <dbReference type="ARBA" id="ARBA00022679"/>
    </source>
</evidence>
<dbReference type="CDD" id="cd00082">
    <property type="entry name" value="HisKA"/>
    <property type="match status" value="1"/>
</dbReference>
<evidence type="ECO:0000256" key="12">
    <source>
        <dbReference type="ARBA" id="ARBA00059827"/>
    </source>
</evidence>
<evidence type="ECO:0000256" key="1">
    <source>
        <dbReference type="ARBA" id="ARBA00000085"/>
    </source>
</evidence>
<dbReference type="EMBL" id="SNXY01000007">
    <property type="protein sequence ID" value="TDP85188.1"/>
    <property type="molecule type" value="Genomic_DNA"/>
</dbReference>
<dbReference type="InterPro" id="IPR000014">
    <property type="entry name" value="PAS"/>
</dbReference>
<evidence type="ECO:0000259" key="14">
    <source>
        <dbReference type="PROSITE" id="PS50109"/>
    </source>
</evidence>
<keyword evidence="5" id="KW-0349">Heme</keyword>
<keyword evidence="18" id="KW-1185">Reference proteome</keyword>
<keyword evidence="6" id="KW-0808">Transferase</keyword>
<sequence>MHNFRGVDDTSGERERSGVSEARFESLLDTAADGIIVIDELGRILAFNKSCEALFGFTAVEAVGQNVKLIMPPSYADAHDGYMENYRRTGHRKIIGIGREVAGRHKDGTVFPIELSVGEAATSEGRQFIGVLRDLRQRKAVELRVSQLQAQIMHMTRLSAMDEMGAAMAHELNQPLTALMLYMQAVIRQSRAAPAAPAGDKVLGVLEKALAEAERAAGIIQRMRQMVEKREPERTRIDLHDLVDEVIDLSDFVAQGSTVTIRRSYRDKHKVVDVDPIQIQQIIVNLLRNAVEVAKDSAGRWVEVDIGGDERVATVSISDSGPGLSPEAAQTLFRTFTTTKKSGMGLGLAISRSIAQNHGGDLSALPGGDGRGATFTLSLPIGDGARARRDEDTKG</sequence>
<dbReference type="InterPro" id="IPR003661">
    <property type="entry name" value="HisK_dim/P_dom"/>
</dbReference>
<dbReference type="InterPro" id="IPR013767">
    <property type="entry name" value="PAS_fold"/>
</dbReference>
<dbReference type="Gene3D" id="1.10.287.130">
    <property type="match status" value="1"/>
</dbReference>
<reference evidence="17 18" key="1">
    <citation type="submission" date="2019-03" db="EMBL/GenBank/DDBJ databases">
        <title>Genomic Encyclopedia of Type Strains, Phase IV (KMG-IV): sequencing the most valuable type-strain genomes for metagenomic binning, comparative biology and taxonomic classification.</title>
        <authorList>
            <person name="Goeker M."/>
        </authorList>
    </citation>
    <scope>NUCLEOTIDE SEQUENCE [LARGE SCALE GENOMIC DNA]</scope>
    <source>
        <strain evidence="17 18">DSM 102969</strain>
    </source>
</reference>
<feature type="domain" description="PAS" evidence="15">
    <location>
        <begin position="20"/>
        <end position="72"/>
    </location>
</feature>
<keyword evidence="5" id="KW-0479">Metal-binding</keyword>
<feature type="domain" description="Histidine kinase" evidence="14">
    <location>
        <begin position="167"/>
        <end position="383"/>
    </location>
</feature>
<dbReference type="InterPro" id="IPR000700">
    <property type="entry name" value="PAS-assoc_C"/>
</dbReference>
<evidence type="ECO:0000256" key="4">
    <source>
        <dbReference type="ARBA" id="ARBA00022553"/>
    </source>
</evidence>
<comment type="catalytic activity">
    <reaction evidence="1">
        <text>ATP + protein L-histidine = ADP + protein N-phospho-L-histidine.</text>
        <dbReference type="EC" id="2.7.13.3"/>
    </reaction>
</comment>
<feature type="domain" description="PAC" evidence="16">
    <location>
        <begin position="97"/>
        <end position="147"/>
    </location>
</feature>
<dbReference type="PANTHER" id="PTHR43065">
    <property type="entry name" value="SENSOR HISTIDINE KINASE"/>
    <property type="match status" value="1"/>
</dbReference>
<name>A0A4V3CW61_9HYPH</name>
<evidence type="ECO:0000256" key="7">
    <source>
        <dbReference type="ARBA" id="ARBA00022741"/>
    </source>
</evidence>
<dbReference type="InterPro" id="IPR035965">
    <property type="entry name" value="PAS-like_dom_sf"/>
</dbReference>
<evidence type="ECO:0000256" key="2">
    <source>
        <dbReference type="ARBA" id="ARBA00001971"/>
    </source>
</evidence>
<accession>A0A4V3CW61</accession>
<dbReference type="Gene3D" id="3.30.450.20">
    <property type="entry name" value="PAS domain"/>
    <property type="match status" value="1"/>
</dbReference>
<dbReference type="AlphaFoldDB" id="A0A4V3CW61"/>
<dbReference type="CDD" id="cd00130">
    <property type="entry name" value="PAS"/>
    <property type="match status" value="1"/>
</dbReference>
<dbReference type="NCBIfam" id="TIGR00229">
    <property type="entry name" value="sensory_box"/>
    <property type="match status" value="1"/>
</dbReference>
<dbReference type="InterPro" id="IPR036097">
    <property type="entry name" value="HisK_dim/P_sf"/>
</dbReference>
<comment type="function">
    <text evidence="12">Putative oxygen sensor; modulates the activity of FixJ, a transcriptional activator of nitrogen fixation fixK gene. FixL probably acts as a kinase that phosphorylates FixJ.</text>
</comment>
<dbReference type="InterPro" id="IPR036890">
    <property type="entry name" value="HATPase_C_sf"/>
</dbReference>
<dbReference type="OrthoDB" id="9795133at2"/>
<protein>
    <recommendedName>
        <fullName evidence="13">Sensor protein FixL</fullName>
        <ecNumber evidence="3">2.7.13.3</ecNumber>
    </recommendedName>
</protein>
<dbReference type="InterPro" id="IPR003594">
    <property type="entry name" value="HATPase_dom"/>
</dbReference>
<dbReference type="PANTHER" id="PTHR43065:SF42">
    <property type="entry name" value="TWO-COMPONENT SENSOR PPRA"/>
    <property type="match status" value="1"/>
</dbReference>
<dbReference type="EC" id="2.7.13.3" evidence="3"/>
<keyword evidence="9" id="KW-0067">ATP-binding</keyword>
<dbReference type="PROSITE" id="PS50109">
    <property type="entry name" value="HIS_KIN"/>
    <property type="match status" value="1"/>
</dbReference>
<evidence type="ECO:0000259" key="15">
    <source>
        <dbReference type="PROSITE" id="PS50112"/>
    </source>
</evidence>
<dbReference type="SMART" id="SM00388">
    <property type="entry name" value="HisKA"/>
    <property type="match status" value="1"/>
</dbReference>
<comment type="cofactor">
    <cofactor evidence="2">
        <name>heme</name>
        <dbReference type="ChEBI" id="CHEBI:30413"/>
    </cofactor>
</comment>
<organism evidence="17 18">
    <name type="scientific">Oharaeibacter diazotrophicus</name>
    <dbReference type="NCBI Taxonomy" id="1920512"/>
    <lineage>
        <taxon>Bacteria</taxon>
        <taxon>Pseudomonadati</taxon>
        <taxon>Pseudomonadota</taxon>
        <taxon>Alphaproteobacteria</taxon>
        <taxon>Hyphomicrobiales</taxon>
        <taxon>Pleomorphomonadaceae</taxon>
        <taxon>Oharaeibacter</taxon>
    </lineage>
</organism>
<proteinExistence type="predicted"/>
<dbReference type="PROSITE" id="PS50113">
    <property type="entry name" value="PAC"/>
    <property type="match status" value="1"/>
</dbReference>
<evidence type="ECO:0000256" key="11">
    <source>
        <dbReference type="ARBA" id="ARBA00023012"/>
    </source>
</evidence>
<dbReference type="Pfam" id="PF02518">
    <property type="entry name" value="HATPase_c"/>
    <property type="match status" value="1"/>
</dbReference>